<evidence type="ECO:0000313" key="5">
    <source>
        <dbReference type="EMBL" id="CAB5194787.1"/>
    </source>
</evidence>
<proteinExistence type="predicted"/>
<dbReference type="GO" id="GO:0003676">
    <property type="term" value="F:nucleic acid binding"/>
    <property type="evidence" value="ECO:0007669"/>
    <property type="project" value="InterPro"/>
</dbReference>
<comment type="cofactor">
    <cofactor evidence="1">
        <name>Mg(2+)</name>
        <dbReference type="ChEBI" id="CHEBI:18420"/>
    </cofactor>
</comment>
<sequence>MLEKIIEQYLVKRVKAQGGMAYKFASVAHRGVADRIVCLPGQTWFVELKTKGGRLSELQKVFREDLLRLGQNYVVLWTKEDVDQWLISL</sequence>
<keyword evidence="2" id="KW-0540">Nuclease</keyword>
<name>A0A6J7WIH9_9CAUD</name>
<evidence type="ECO:0000259" key="4">
    <source>
        <dbReference type="SMART" id="SM00990"/>
    </source>
</evidence>
<accession>A0A6J7WIH9</accession>
<protein>
    <submittedName>
        <fullName evidence="5">VRR-NUC domain containing protein</fullName>
    </submittedName>
</protein>
<keyword evidence="3" id="KW-0378">Hydrolase</keyword>
<dbReference type="Gene3D" id="3.40.1350.10">
    <property type="match status" value="1"/>
</dbReference>
<gene>
    <name evidence="5" type="ORF">UFOVP171_27</name>
</gene>
<feature type="domain" description="VRR-NUC" evidence="4">
    <location>
        <begin position="1"/>
        <end position="80"/>
    </location>
</feature>
<dbReference type="GO" id="GO:0016788">
    <property type="term" value="F:hydrolase activity, acting on ester bonds"/>
    <property type="evidence" value="ECO:0007669"/>
    <property type="project" value="InterPro"/>
</dbReference>
<dbReference type="InterPro" id="IPR011856">
    <property type="entry name" value="tRNA_endonuc-like_dom_sf"/>
</dbReference>
<dbReference type="InterPro" id="IPR014883">
    <property type="entry name" value="VRR_NUC"/>
</dbReference>
<reference evidence="5" key="1">
    <citation type="submission" date="2020-05" db="EMBL/GenBank/DDBJ databases">
        <authorList>
            <person name="Chiriac C."/>
            <person name="Salcher M."/>
            <person name="Ghai R."/>
            <person name="Kavagutti S V."/>
        </authorList>
    </citation>
    <scope>NUCLEOTIDE SEQUENCE</scope>
</reference>
<evidence type="ECO:0000256" key="1">
    <source>
        <dbReference type="ARBA" id="ARBA00001946"/>
    </source>
</evidence>
<dbReference type="SMART" id="SM00990">
    <property type="entry name" value="VRR_NUC"/>
    <property type="match status" value="1"/>
</dbReference>
<dbReference type="EMBL" id="LR798214">
    <property type="protein sequence ID" value="CAB5194787.1"/>
    <property type="molecule type" value="Genomic_DNA"/>
</dbReference>
<evidence type="ECO:0000256" key="2">
    <source>
        <dbReference type="ARBA" id="ARBA00022722"/>
    </source>
</evidence>
<evidence type="ECO:0000256" key="3">
    <source>
        <dbReference type="ARBA" id="ARBA00022801"/>
    </source>
</evidence>
<organism evidence="5">
    <name type="scientific">uncultured Caudovirales phage</name>
    <dbReference type="NCBI Taxonomy" id="2100421"/>
    <lineage>
        <taxon>Viruses</taxon>
        <taxon>Duplodnaviria</taxon>
        <taxon>Heunggongvirae</taxon>
        <taxon>Uroviricota</taxon>
        <taxon>Caudoviricetes</taxon>
        <taxon>Peduoviridae</taxon>
        <taxon>Maltschvirus</taxon>
        <taxon>Maltschvirus maltsch</taxon>
    </lineage>
</organism>
<dbReference type="GO" id="GO:0004518">
    <property type="term" value="F:nuclease activity"/>
    <property type="evidence" value="ECO:0007669"/>
    <property type="project" value="UniProtKB-KW"/>
</dbReference>